<evidence type="ECO:0000259" key="1">
    <source>
        <dbReference type="Pfam" id="PF02769"/>
    </source>
</evidence>
<dbReference type="Gene3D" id="3.90.650.10">
    <property type="entry name" value="PurM-like C-terminal domain"/>
    <property type="match status" value="1"/>
</dbReference>
<reference evidence="2" key="1">
    <citation type="submission" date="2022-06" db="EMBL/GenBank/DDBJ databases">
        <title>Alkalicoccobacillus porphyridii sp. nov., isolated from a marine red alga, Porphyridium purpureum and reclassification of Shouchella plakortidis and Shouchella gibsonii as Alkalicoccobacillus plakortidis comb. nov. and Alkalicoccobacillus gibsonii comb. nov.</title>
        <authorList>
            <person name="Kim K.H."/>
            <person name="Lee J.K."/>
            <person name="Han D.M."/>
            <person name="Baek J.H."/>
            <person name="Jeon C.O."/>
        </authorList>
    </citation>
    <scope>NUCLEOTIDE SEQUENCE</scope>
    <source>
        <strain evidence="2">DSM 19153</strain>
    </source>
</reference>
<dbReference type="InterPro" id="IPR006283">
    <property type="entry name" value="ThiL-like"/>
</dbReference>
<keyword evidence="3" id="KW-1185">Reference proteome</keyword>
<dbReference type="RefSeq" id="WP_251610355.1">
    <property type="nucleotide sequence ID" value="NZ_JAMQJY010000002.1"/>
</dbReference>
<dbReference type="SUPFAM" id="SSF56042">
    <property type="entry name" value="PurM C-terminal domain-like"/>
    <property type="match status" value="1"/>
</dbReference>
<gene>
    <name evidence="2" type="ORF">NDM98_17265</name>
</gene>
<dbReference type="InterPro" id="IPR036676">
    <property type="entry name" value="PurM-like_C_sf"/>
</dbReference>
<organism evidence="2 3">
    <name type="scientific">Alkalicoccobacillus plakortidis</name>
    <dbReference type="NCBI Taxonomy" id="444060"/>
    <lineage>
        <taxon>Bacteria</taxon>
        <taxon>Bacillati</taxon>
        <taxon>Bacillota</taxon>
        <taxon>Bacilli</taxon>
        <taxon>Bacillales</taxon>
        <taxon>Bacillaceae</taxon>
        <taxon>Alkalicoccobacillus</taxon>
    </lineage>
</organism>
<name>A0ABT0XM85_9BACI</name>
<evidence type="ECO:0000313" key="2">
    <source>
        <dbReference type="EMBL" id="MCM2677018.1"/>
    </source>
</evidence>
<dbReference type="Proteomes" id="UP001203665">
    <property type="component" value="Unassembled WGS sequence"/>
</dbReference>
<dbReference type="PANTHER" id="PTHR30270:SF0">
    <property type="entry name" value="THIAMINE-MONOPHOSPHATE KINASE"/>
    <property type="match status" value="1"/>
</dbReference>
<dbReference type="InterPro" id="IPR010918">
    <property type="entry name" value="PurM-like_C_dom"/>
</dbReference>
<evidence type="ECO:0000313" key="3">
    <source>
        <dbReference type="Proteomes" id="UP001203665"/>
    </source>
</evidence>
<sequence length="187" mass="20368">MLNCIGQAEAGDAVFVTGYVGTSAAGLELLLKEGLNGSFNEGERQLVQIHQEPNPQIKAGRLCAEMSTRISLNDISDGVASEAHEIAAASDVTLTLFADSIPYHPAMQSVYSNEQKRLEFACNGGEDFQLIGTIAKQNLQTLIKKGKEAGVQICHIGEVQPKAEHLVYIQRDNKTEPLKKDGFNHFR</sequence>
<protein>
    <submittedName>
        <fullName evidence="2">AIR synthase-related protein</fullName>
    </submittedName>
</protein>
<comment type="caution">
    <text evidence="2">The sequence shown here is derived from an EMBL/GenBank/DDBJ whole genome shotgun (WGS) entry which is preliminary data.</text>
</comment>
<proteinExistence type="predicted"/>
<accession>A0ABT0XM85</accession>
<dbReference type="PANTHER" id="PTHR30270">
    <property type="entry name" value="THIAMINE-MONOPHOSPHATE KINASE"/>
    <property type="match status" value="1"/>
</dbReference>
<dbReference type="EMBL" id="JAMQJY010000002">
    <property type="protein sequence ID" value="MCM2677018.1"/>
    <property type="molecule type" value="Genomic_DNA"/>
</dbReference>
<dbReference type="Pfam" id="PF02769">
    <property type="entry name" value="AIRS_C"/>
    <property type="match status" value="1"/>
</dbReference>
<feature type="domain" description="PurM-like C-terminal" evidence="1">
    <location>
        <begin position="9"/>
        <end position="164"/>
    </location>
</feature>